<sequence length="107" mass="12756">MKIVTEKIYLRPSLDFIFDNEEDLEQFFVAEIVELLPSSESIKNIAIEYFINYEGVWYVNTDVCTEVIPREINTCKKTEMFLHNLIDSTEYNIEEVWNNLSNPNYEF</sequence>
<accession>A0A7U2R926</accession>
<dbReference type="Proteomes" id="UP000596329">
    <property type="component" value="Chromosome"/>
</dbReference>
<dbReference type="AlphaFoldDB" id="A0A7U2R926"/>
<reference evidence="1 2" key="1">
    <citation type="submission" date="2020-07" db="EMBL/GenBank/DDBJ databases">
        <title>Genomic characterization of Flavobacterium psychrophilum strains.</title>
        <authorList>
            <person name="Castillo D."/>
            <person name="Jorgensen J."/>
            <person name="Middelboe M."/>
        </authorList>
    </citation>
    <scope>NUCLEOTIDE SEQUENCE [LARGE SCALE GENOMIC DNA]</scope>
    <source>
        <strain evidence="1 2">FPS-R7</strain>
    </source>
</reference>
<proteinExistence type="predicted"/>
<organism evidence="1 2">
    <name type="scientific">Flavobacterium psychrophilum</name>
    <dbReference type="NCBI Taxonomy" id="96345"/>
    <lineage>
        <taxon>Bacteria</taxon>
        <taxon>Pseudomonadati</taxon>
        <taxon>Bacteroidota</taxon>
        <taxon>Flavobacteriia</taxon>
        <taxon>Flavobacteriales</taxon>
        <taxon>Flavobacteriaceae</taxon>
        <taxon>Flavobacterium</taxon>
    </lineage>
</organism>
<gene>
    <name evidence="1" type="ORF">H0H26_10735</name>
</gene>
<dbReference type="RefSeq" id="WP_063742113.1">
    <property type="nucleotide sequence ID" value="NZ_CP059075.1"/>
</dbReference>
<evidence type="ECO:0000313" key="1">
    <source>
        <dbReference type="EMBL" id="QRE03366.1"/>
    </source>
</evidence>
<dbReference type="EMBL" id="CP059075">
    <property type="protein sequence ID" value="QRE03366.1"/>
    <property type="molecule type" value="Genomic_DNA"/>
</dbReference>
<name>A0A7U2R926_FLAPS</name>
<protein>
    <submittedName>
        <fullName evidence="1">Uncharacterized protein</fullName>
    </submittedName>
</protein>
<evidence type="ECO:0000313" key="2">
    <source>
        <dbReference type="Proteomes" id="UP000596329"/>
    </source>
</evidence>